<gene>
    <name evidence="1" type="ORF">E1J24_06630</name>
</gene>
<dbReference type="RefSeq" id="WP_168957814.1">
    <property type="nucleotide sequence ID" value="NZ_CP098604.1"/>
</dbReference>
<dbReference type="InterPro" id="IPR016024">
    <property type="entry name" value="ARM-type_fold"/>
</dbReference>
<evidence type="ECO:0000313" key="2">
    <source>
        <dbReference type="Proteomes" id="UP000548771"/>
    </source>
</evidence>
<dbReference type="InterPro" id="IPR011989">
    <property type="entry name" value="ARM-like"/>
</dbReference>
<dbReference type="EMBL" id="SMDX01000006">
    <property type="protein sequence ID" value="NMI21548.1"/>
    <property type="molecule type" value="Genomic_DNA"/>
</dbReference>
<sequence length="294" mass="31942">MQTFKNFKRSLLNFQGKTMQENDRDELDFKLWSELRDATLDQLHRELESDSRDRRYAAARILHSSGEKSTLQIALKLANSPSSDQREVAAFVMGQLPGLDLYSRNIVINILSDMLEGDSQGLVRSSAASALGHLNAVEKLQALSAGALDQEKDVRASVAFAAGQIDTPETAKLLIDLSHDQDREVAEWAALGLANGSNVSNNLIRKRLAELTEHSSREVRETAITALAKLGDTSVVPALLSALEDNDVSLSVVDAAGQLGDRRALPLLIDMVRGCQGNVPSVLLDSIEKLGATK</sequence>
<name>A0AAW9ZNH1_9XANT</name>
<dbReference type="SMART" id="SM00567">
    <property type="entry name" value="EZ_HEAT"/>
    <property type="match status" value="5"/>
</dbReference>
<evidence type="ECO:0000313" key="1">
    <source>
        <dbReference type="EMBL" id="NMI21548.1"/>
    </source>
</evidence>
<reference evidence="2" key="1">
    <citation type="journal article" date="2020" name="Syst. Appl. Microbiol.">
        <title>Clarifying the taxonomy of the causal agent of bacterial leaf spot of lettuce through a polyphasic approach reveals that Xanthomonas cynarae Trebaol et al. 2000 emend. Timilsina et al. 2019 is a later heterotypic synonym of Xanthomonas hortorum Vauterin et al. 1995.</title>
        <authorList>
            <person name="Moriniere L."/>
            <person name="Burlet A."/>
            <person name="Rosenthal E.R."/>
            <person name="Nesme X."/>
            <person name="Portier P."/>
            <person name="Bull C.T."/>
            <person name="Lavire C."/>
            <person name="Fischer-Le Saux M."/>
            <person name="Bertolla F."/>
        </authorList>
    </citation>
    <scope>NUCLEOTIDE SEQUENCE [LARGE SCALE GENOMIC DNA]</scope>
    <source>
        <strain evidence="2">CFBP2533</strain>
    </source>
</reference>
<proteinExistence type="predicted"/>
<dbReference type="PANTHER" id="PTHR12697:SF5">
    <property type="entry name" value="DEOXYHYPUSINE HYDROXYLASE"/>
    <property type="match status" value="1"/>
</dbReference>
<dbReference type="Pfam" id="PF13646">
    <property type="entry name" value="HEAT_2"/>
    <property type="match status" value="2"/>
</dbReference>
<dbReference type="GO" id="GO:0016491">
    <property type="term" value="F:oxidoreductase activity"/>
    <property type="evidence" value="ECO:0007669"/>
    <property type="project" value="TreeGrafter"/>
</dbReference>
<dbReference type="PANTHER" id="PTHR12697">
    <property type="entry name" value="PBS LYASE HEAT-LIKE PROTEIN"/>
    <property type="match status" value="1"/>
</dbReference>
<dbReference type="Proteomes" id="UP000548771">
    <property type="component" value="Unassembled WGS sequence"/>
</dbReference>
<comment type="caution">
    <text evidence="1">The sequence shown here is derived from an EMBL/GenBank/DDBJ whole genome shotgun (WGS) entry which is preliminary data.</text>
</comment>
<dbReference type="InterPro" id="IPR004155">
    <property type="entry name" value="PBS_lyase_HEAT"/>
</dbReference>
<protein>
    <recommendedName>
        <fullName evidence="3">HEAT repeat domain-containing protein</fullName>
    </recommendedName>
</protein>
<organism evidence="1 2">
    <name type="scientific">Xanthomonas hortorum pv. pelargonii</name>
    <dbReference type="NCBI Taxonomy" id="453602"/>
    <lineage>
        <taxon>Bacteria</taxon>
        <taxon>Pseudomonadati</taxon>
        <taxon>Pseudomonadota</taxon>
        <taxon>Gammaproteobacteria</taxon>
        <taxon>Lysobacterales</taxon>
        <taxon>Lysobacteraceae</taxon>
        <taxon>Xanthomonas</taxon>
    </lineage>
</organism>
<dbReference type="AlphaFoldDB" id="A0AAW9ZNH1"/>
<dbReference type="SUPFAM" id="SSF48371">
    <property type="entry name" value="ARM repeat"/>
    <property type="match status" value="1"/>
</dbReference>
<accession>A0AAW9ZNH1</accession>
<dbReference type="Gene3D" id="1.25.10.10">
    <property type="entry name" value="Leucine-rich Repeat Variant"/>
    <property type="match status" value="1"/>
</dbReference>
<evidence type="ECO:0008006" key="3">
    <source>
        <dbReference type="Google" id="ProtNLM"/>
    </source>
</evidence>